<evidence type="ECO:0000256" key="1">
    <source>
        <dbReference type="ARBA" id="ARBA00006484"/>
    </source>
</evidence>
<evidence type="ECO:0008006" key="6">
    <source>
        <dbReference type="Google" id="ProtNLM"/>
    </source>
</evidence>
<dbReference type="PRINTS" id="PR00081">
    <property type="entry name" value="GDHRDH"/>
</dbReference>
<evidence type="ECO:0000313" key="4">
    <source>
        <dbReference type="EMBL" id="ORY14627.1"/>
    </source>
</evidence>
<proteinExistence type="inferred from homology"/>
<comment type="similarity">
    <text evidence="1 3">Belongs to the short-chain dehydrogenases/reductases (SDR) family.</text>
</comment>
<dbReference type="OrthoDB" id="191139at2759"/>
<evidence type="ECO:0000256" key="2">
    <source>
        <dbReference type="ARBA" id="ARBA00023002"/>
    </source>
</evidence>
<dbReference type="STRING" id="1231657.A0A1Y1ZX22"/>
<dbReference type="InterPro" id="IPR036291">
    <property type="entry name" value="NAD(P)-bd_dom_sf"/>
</dbReference>
<keyword evidence="5" id="KW-1185">Reference proteome</keyword>
<dbReference type="GO" id="GO:0016491">
    <property type="term" value="F:oxidoreductase activity"/>
    <property type="evidence" value="ECO:0007669"/>
    <property type="project" value="UniProtKB-KW"/>
</dbReference>
<comment type="caution">
    <text evidence="4">The sequence shown here is derived from an EMBL/GenBank/DDBJ whole genome shotgun (WGS) entry which is preliminary data.</text>
</comment>
<protein>
    <recommendedName>
        <fullName evidence="6">Short-chain dehydrogenase</fullName>
    </recommendedName>
</protein>
<name>A0A1Y1ZX22_9PLEO</name>
<keyword evidence="2" id="KW-0560">Oxidoreductase</keyword>
<dbReference type="PANTHER" id="PTHR24320:SF283">
    <property type="entry name" value="RETINOL DEHYDROGENASE 11"/>
    <property type="match status" value="1"/>
</dbReference>
<dbReference type="EMBL" id="MCFA01000031">
    <property type="protein sequence ID" value="ORY14627.1"/>
    <property type="molecule type" value="Genomic_DNA"/>
</dbReference>
<gene>
    <name evidence="4" type="ORF">BCR34DRAFT_598971</name>
</gene>
<dbReference type="AlphaFoldDB" id="A0A1Y1ZX22"/>
<organism evidence="4 5">
    <name type="scientific">Clohesyomyces aquaticus</name>
    <dbReference type="NCBI Taxonomy" id="1231657"/>
    <lineage>
        <taxon>Eukaryota</taxon>
        <taxon>Fungi</taxon>
        <taxon>Dikarya</taxon>
        <taxon>Ascomycota</taxon>
        <taxon>Pezizomycotina</taxon>
        <taxon>Dothideomycetes</taxon>
        <taxon>Pleosporomycetidae</taxon>
        <taxon>Pleosporales</taxon>
        <taxon>Lindgomycetaceae</taxon>
        <taxon>Clohesyomyces</taxon>
    </lineage>
</organism>
<dbReference type="PANTHER" id="PTHR24320">
    <property type="entry name" value="RETINOL DEHYDROGENASE"/>
    <property type="match status" value="1"/>
</dbReference>
<dbReference type="PRINTS" id="PR00080">
    <property type="entry name" value="SDRFAMILY"/>
</dbReference>
<dbReference type="Proteomes" id="UP000193144">
    <property type="component" value="Unassembled WGS sequence"/>
</dbReference>
<reference evidence="4 5" key="1">
    <citation type="submission" date="2016-07" db="EMBL/GenBank/DDBJ databases">
        <title>Pervasive Adenine N6-methylation of Active Genes in Fungi.</title>
        <authorList>
            <consortium name="DOE Joint Genome Institute"/>
            <person name="Mondo S.J."/>
            <person name="Dannebaum R.O."/>
            <person name="Kuo R.C."/>
            <person name="Labutti K."/>
            <person name="Haridas S."/>
            <person name="Kuo A."/>
            <person name="Salamov A."/>
            <person name="Ahrendt S.R."/>
            <person name="Lipzen A."/>
            <person name="Sullivan W."/>
            <person name="Andreopoulos W.B."/>
            <person name="Clum A."/>
            <person name="Lindquist E."/>
            <person name="Daum C."/>
            <person name="Ramamoorthy G.K."/>
            <person name="Gryganskyi A."/>
            <person name="Culley D."/>
            <person name="Magnuson J.K."/>
            <person name="James T.Y."/>
            <person name="O'Malley M.A."/>
            <person name="Stajich J.E."/>
            <person name="Spatafora J.W."/>
            <person name="Visel A."/>
            <person name="Grigoriev I.V."/>
        </authorList>
    </citation>
    <scope>NUCLEOTIDE SEQUENCE [LARGE SCALE GENOMIC DNA]</scope>
    <source>
        <strain evidence="4 5">CBS 115471</strain>
    </source>
</reference>
<sequence length="358" mass="38357">MSHQTNAFFSDKELLQSVLHRRVEKSGRFGPESTAEEVAVGLASEINGKTVIITGVSPSGLGAEAARVIFKQKPRLLILASRNKKTIDDTTVAIGGADSPDIVKAVELDLSDLESVRKAATEILDTTPVVDVLINNAGIMMPPSFKTTKQGIELQFGVNHVGHFLFTNLLMPALLRAWEGPCVVNISSAGHRAGGIRFDDLNMEDGKAYEPFIAYGQSKSANILFSVSLTEKLRGKGLGSFAVDPGAVATTGLSETIPFDRRVEMGWWNADGTPSEKLPWTSVGQGAAGYIVAGFDRDIAEQSGSCLAKGNIDPTTEAHATDPVIAEKLWLLSEELVGQKFHYAQELLGWTYGASVPS</sequence>
<dbReference type="InterPro" id="IPR002347">
    <property type="entry name" value="SDR_fam"/>
</dbReference>
<accession>A0A1Y1ZX22</accession>
<evidence type="ECO:0000256" key="3">
    <source>
        <dbReference type="RuleBase" id="RU000363"/>
    </source>
</evidence>
<dbReference type="Pfam" id="PF00106">
    <property type="entry name" value="adh_short"/>
    <property type="match status" value="1"/>
</dbReference>
<evidence type="ECO:0000313" key="5">
    <source>
        <dbReference type="Proteomes" id="UP000193144"/>
    </source>
</evidence>
<dbReference type="Gene3D" id="3.40.50.720">
    <property type="entry name" value="NAD(P)-binding Rossmann-like Domain"/>
    <property type="match status" value="1"/>
</dbReference>
<dbReference type="SUPFAM" id="SSF51735">
    <property type="entry name" value="NAD(P)-binding Rossmann-fold domains"/>
    <property type="match status" value="1"/>
</dbReference>